<gene>
    <name evidence="1" type="ORF">KC19_12G166400</name>
</gene>
<name>A0A8T0G8L8_CERPU</name>
<evidence type="ECO:0000313" key="1">
    <source>
        <dbReference type="EMBL" id="KAG0555401.1"/>
    </source>
</evidence>
<dbReference type="Proteomes" id="UP000822688">
    <property type="component" value="Chromosome 12"/>
</dbReference>
<dbReference type="AlphaFoldDB" id="A0A8T0G8L8"/>
<protein>
    <submittedName>
        <fullName evidence="1">Uncharacterized protein</fullName>
    </submittedName>
</protein>
<keyword evidence="2" id="KW-1185">Reference proteome</keyword>
<proteinExistence type="predicted"/>
<sequence length="154" mass="17227">MLMPPRHNLNSKVPCKYRMMRLTALQCDGPALDMNWLTMLTANARSGRVATMAYINEPTPALYGIPSISPSMASNSSNESFINFTFTSSGVPMGLQSSMLNRLSTSLMYFLWHMVMVRALRFLSNATPRQYFNSPRSLIWNSPLSLALSHSNLA</sequence>
<comment type="caution">
    <text evidence="1">The sequence shown here is derived from an EMBL/GenBank/DDBJ whole genome shotgun (WGS) entry which is preliminary data.</text>
</comment>
<reference evidence="1" key="1">
    <citation type="submission" date="2020-06" db="EMBL/GenBank/DDBJ databases">
        <title>WGS assembly of Ceratodon purpureus strain R40.</title>
        <authorList>
            <person name="Carey S.B."/>
            <person name="Jenkins J."/>
            <person name="Shu S."/>
            <person name="Lovell J.T."/>
            <person name="Sreedasyam A."/>
            <person name="Maumus F."/>
            <person name="Tiley G.P."/>
            <person name="Fernandez-Pozo N."/>
            <person name="Barry K."/>
            <person name="Chen C."/>
            <person name="Wang M."/>
            <person name="Lipzen A."/>
            <person name="Daum C."/>
            <person name="Saski C.A."/>
            <person name="Payton A.C."/>
            <person name="Mcbreen J.C."/>
            <person name="Conrad R.E."/>
            <person name="Kollar L.M."/>
            <person name="Olsson S."/>
            <person name="Huttunen S."/>
            <person name="Landis J.B."/>
            <person name="Wickett N.J."/>
            <person name="Johnson M.G."/>
            <person name="Rensing S.A."/>
            <person name="Grimwood J."/>
            <person name="Schmutz J."/>
            <person name="Mcdaniel S.F."/>
        </authorList>
    </citation>
    <scope>NUCLEOTIDE SEQUENCE</scope>
    <source>
        <strain evidence="1">R40</strain>
    </source>
</reference>
<accession>A0A8T0G8L8</accession>
<evidence type="ECO:0000313" key="2">
    <source>
        <dbReference type="Proteomes" id="UP000822688"/>
    </source>
</evidence>
<organism evidence="1 2">
    <name type="scientific">Ceratodon purpureus</name>
    <name type="common">Fire moss</name>
    <name type="synonym">Dicranum purpureum</name>
    <dbReference type="NCBI Taxonomy" id="3225"/>
    <lineage>
        <taxon>Eukaryota</taxon>
        <taxon>Viridiplantae</taxon>
        <taxon>Streptophyta</taxon>
        <taxon>Embryophyta</taxon>
        <taxon>Bryophyta</taxon>
        <taxon>Bryophytina</taxon>
        <taxon>Bryopsida</taxon>
        <taxon>Dicranidae</taxon>
        <taxon>Pseudoditrichales</taxon>
        <taxon>Ditrichaceae</taxon>
        <taxon>Ceratodon</taxon>
    </lineage>
</organism>
<dbReference type="EMBL" id="CM026433">
    <property type="protein sequence ID" value="KAG0555401.1"/>
    <property type="molecule type" value="Genomic_DNA"/>
</dbReference>